<dbReference type="RefSeq" id="WP_007848441.1">
    <property type="nucleotide sequence ID" value="NZ_JH724133.1"/>
</dbReference>
<evidence type="ECO:0000259" key="1">
    <source>
        <dbReference type="Pfam" id="PF00753"/>
    </source>
</evidence>
<dbReference type="InterPro" id="IPR036866">
    <property type="entry name" value="RibonucZ/Hydroxyglut_hydro"/>
</dbReference>
<name>I9R0J7_9BACT</name>
<dbReference type="EMBL" id="AGXJ01000028">
    <property type="protein sequence ID" value="EIY35398.1"/>
    <property type="molecule type" value="Genomic_DNA"/>
</dbReference>
<dbReference type="OrthoDB" id="9802897at2"/>
<organism evidence="2 3">
    <name type="scientific">Phocaeicola dorei CL02T12C06</name>
    <dbReference type="NCBI Taxonomy" id="997876"/>
    <lineage>
        <taxon>Bacteria</taxon>
        <taxon>Pseudomonadati</taxon>
        <taxon>Bacteroidota</taxon>
        <taxon>Bacteroidia</taxon>
        <taxon>Bacteroidales</taxon>
        <taxon>Bacteroidaceae</taxon>
        <taxon>Phocaeicola</taxon>
    </lineage>
</organism>
<dbReference type="PATRIC" id="fig|997876.3.peg.2112"/>
<comment type="caution">
    <text evidence="2">The sequence shown here is derived from an EMBL/GenBank/DDBJ whole genome shotgun (WGS) entry which is preliminary data.</text>
</comment>
<dbReference type="Gene3D" id="3.60.15.10">
    <property type="entry name" value="Ribonuclease Z/Hydroxyacylglutathione hydrolase-like"/>
    <property type="match status" value="1"/>
</dbReference>
<evidence type="ECO:0000313" key="2">
    <source>
        <dbReference type="EMBL" id="EIY35398.1"/>
    </source>
</evidence>
<accession>I9R0J7</accession>
<dbReference type="SUPFAM" id="SSF56281">
    <property type="entry name" value="Metallo-hydrolase/oxidoreductase"/>
    <property type="match status" value="1"/>
</dbReference>
<proteinExistence type="predicted"/>
<gene>
    <name evidence="2" type="ORF">HMPREF1064_02054</name>
</gene>
<dbReference type="InterPro" id="IPR001279">
    <property type="entry name" value="Metallo-B-lactamas"/>
</dbReference>
<feature type="domain" description="Metallo-beta-lactamase" evidence="1">
    <location>
        <begin position="27"/>
        <end position="90"/>
    </location>
</feature>
<dbReference type="Pfam" id="PF00753">
    <property type="entry name" value="Lactamase_B"/>
    <property type="match status" value="1"/>
</dbReference>
<reference evidence="2 3" key="1">
    <citation type="submission" date="2012-02" db="EMBL/GenBank/DDBJ databases">
        <title>The Genome Sequence of Bacteroides dorei CL02T12C06.</title>
        <authorList>
            <consortium name="The Broad Institute Genome Sequencing Platform"/>
            <person name="Earl A."/>
            <person name="Ward D."/>
            <person name="Feldgarden M."/>
            <person name="Gevers D."/>
            <person name="Zitomersky N.L."/>
            <person name="Coyne M.J."/>
            <person name="Comstock L.E."/>
            <person name="Young S.K."/>
            <person name="Zeng Q."/>
            <person name="Gargeya S."/>
            <person name="Fitzgerald M."/>
            <person name="Haas B."/>
            <person name="Abouelleil A."/>
            <person name="Alvarado L."/>
            <person name="Arachchi H.M."/>
            <person name="Berlin A."/>
            <person name="Chapman S.B."/>
            <person name="Gearin G."/>
            <person name="Goldberg J."/>
            <person name="Griggs A."/>
            <person name="Gujja S."/>
            <person name="Hansen M."/>
            <person name="Heiman D."/>
            <person name="Howarth C."/>
            <person name="Larimer J."/>
            <person name="Lui A."/>
            <person name="MacDonald P.J.P."/>
            <person name="McCowen C."/>
            <person name="Montmayeur A."/>
            <person name="Murphy C."/>
            <person name="Neiman D."/>
            <person name="Pearson M."/>
            <person name="Priest M."/>
            <person name="Roberts A."/>
            <person name="Saif S."/>
            <person name="Shea T."/>
            <person name="Sisk P."/>
            <person name="Stolte C."/>
            <person name="Sykes S."/>
            <person name="Wortman J."/>
            <person name="Nusbaum C."/>
            <person name="Birren B."/>
        </authorList>
    </citation>
    <scope>NUCLEOTIDE SEQUENCE [LARGE SCALE GENOMIC DNA]</scope>
    <source>
        <strain evidence="2 3">CL02T12C06</strain>
    </source>
</reference>
<dbReference type="Proteomes" id="UP000005974">
    <property type="component" value="Unassembled WGS sequence"/>
</dbReference>
<keyword evidence="3" id="KW-1185">Reference proteome</keyword>
<dbReference type="AlphaFoldDB" id="I9R0J7"/>
<sequence length="375" mass="43537">MVSLTRTFHPIGFGAFYTECHKTIDKEINIVYDCGTITKDVNLKNYIENLYAKDSTIDILFISHFHADHINGIPYLKERCKIKKVIIPYIPEIDRLLFVYINKLNDFSQLIINTEEYFGKETEVIRIKPEQEDELNNSFQSDSVNHEKKNTNIPSGTPINIPLTTSHTNSQWYFIPFNFDYTKNITNLKTILQCNGLEYNNLNEENYIIDNFQTISKTYRDTLKSNTNDSSIILFSGTTYNTKPSLFFISYWKNKIKNGNVDMLKRYYCLSLPNCIYFGDVSLNSKRISCLKSKLNKIDQTFWKTIQTIQIPHHGSKNNFNSAILTPYLTCIISCDFIHFKSPSCSVIHDILKSGSLLKVVTHQKHTQFTEHAVY</sequence>
<evidence type="ECO:0000313" key="3">
    <source>
        <dbReference type="Proteomes" id="UP000005974"/>
    </source>
</evidence>
<dbReference type="HOGENOM" id="CLU_042402_1_0_10"/>
<protein>
    <recommendedName>
        <fullName evidence="1">Metallo-beta-lactamase domain-containing protein</fullName>
    </recommendedName>
</protein>